<organism evidence="1 2">
    <name type="scientific">Candidatus Brocadia fulgida</name>
    <dbReference type="NCBI Taxonomy" id="380242"/>
    <lineage>
        <taxon>Bacteria</taxon>
        <taxon>Pseudomonadati</taxon>
        <taxon>Planctomycetota</taxon>
        <taxon>Candidatus Brocadiia</taxon>
        <taxon>Candidatus Brocadiales</taxon>
        <taxon>Candidatus Brocadiaceae</taxon>
        <taxon>Candidatus Brocadia</taxon>
    </lineage>
</organism>
<accession>A0A0M2UVZ0</accession>
<dbReference type="Proteomes" id="UP000034954">
    <property type="component" value="Unassembled WGS sequence"/>
</dbReference>
<evidence type="ECO:0000313" key="2">
    <source>
        <dbReference type="Proteomes" id="UP000034954"/>
    </source>
</evidence>
<evidence type="ECO:0000313" key="1">
    <source>
        <dbReference type="EMBL" id="KKO19131.1"/>
    </source>
</evidence>
<dbReference type="EMBL" id="LAQJ01000214">
    <property type="protein sequence ID" value="KKO19131.1"/>
    <property type="molecule type" value="Genomic_DNA"/>
</dbReference>
<name>A0A0M2UVZ0_9BACT</name>
<comment type="caution">
    <text evidence="1">The sequence shown here is derived from an EMBL/GenBank/DDBJ whole genome shotgun (WGS) entry which is preliminary data.</text>
</comment>
<dbReference type="AlphaFoldDB" id="A0A0M2UVZ0"/>
<keyword evidence="2" id="KW-1185">Reference proteome</keyword>
<protein>
    <submittedName>
        <fullName evidence="1">Uncharacterized protein</fullName>
    </submittedName>
</protein>
<reference evidence="1 2" key="1">
    <citation type="journal article" date="2013" name="BMC Microbiol.">
        <title>Identification of the type II cytochrome c maturation pathway in anammox bacteria by comparative genomics.</title>
        <authorList>
            <person name="Ferousi C."/>
            <person name="Speth D.R."/>
            <person name="Reimann J."/>
            <person name="Op den Camp H.J."/>
            <person name="Allen J.W."/>
            <person name="Keltjens J.T."/>
            <person name="Jetten M.S."/>
        </authorList>
    </citation>
    <scope>NUCLEOTIDE SEQUENCE [LARGE SCALE GENOMIC DNA]</scope>
    <source>
        <strain evidence="1">RU1</strain>
    </source>
</reference>
<gene>
    <name evidence="1" type="ORF">BROFUL_02174</name>
</gene>
<sequence>MSTILKEDVLHGKSKEISAKEKVDRIMSTIVESSGTLSPLKTEAMKNNISSESMKPGENDASQYIFSREILLEGEKSSDLDELRNKLVNELKPSNAIELLIVDRIISSIWRLKRCLKIESQIIEYNTSCIQEYEQGFLRTRKRTNKELSQLKAMKMMENKNGSMELSKYETMLEMQVYKALKELDKYRRRELRYEKKSLKGLR</sequence>
<proteinExistence type="predicted"/>